<dbReference type="Proteomes" id="UP000245506">
    <property type="component" value="Unassembled WGS sequence"/>
</dbReference>
<accession>A0A317CT16</accession>
<dbReference type="InterPro" id="IPR044151">
    <property type="entry name" value="ALDH_KGSADH"/>
</dbReference>
<dbReference type="AlphaFoldDB" id="A0A317CT16"/>
<sequence>MIDYNSDQIDTAVDAAATAFKQWSTTDGITRARFINALADALEANSETLVPLADKETHLGSARLTGELARTTFQLRKFAQLASDGVPFSSINESAIAEAPPVGRPSMALVKLPLGPIAMFSSSNFPFAFSVLGGDTASALAAGCTVIVKAHAGHPELSRAVFDLITQTLLAQNLPANVVTFIEGAGNDVGAYLIQHPKVAAGAFTGSTRGGVALQKLINERPRPIPFYGELGAVNPVIALPHALADGGKALAQTLAGSIAMGAGQFCTNPGTLVTLNAPETDTFIAQLAESLAVQTPHAMLTAGMRTAYDNNLVEVASKGAEVLVNAPQDAAPSPFLAQVTAAQYIATAELREEIFGPSCLIIRCDSQAEVLSVLEVVEGSLTVTIWGAEKADDSTQTLVRSAMDIAGRVLFKGVPTGVAVTASQHHGGPFPSSTAPMTTSVGDAALARFLRPVCLQDAPSWLTALQGKPC</sequence>
<dbReference type="Pfam" id="PF00171">
    <property type="entry name" value="Aldedh"/>
    <property type="match status" value="1"/>
</dbReference>
<protein>
    <submittedName>
        <fullName evidence="3">Aldehyde dehydrogenase</fullName>
    </submittedName>
</protein>
<dbReference type="RefSeq" id="WP_109821475.1">
    <property type="nucleotide sequence ID" value="NZ_QGKL01000004.1"/>
</dbReference>
<comment type="caution">
    <text evidence="3">The sequence shown here is derived from an EMBL/GenBank/DDBJ whole genome shotgun (WGS) entry which is preliminary data.</text>
</comment>
<dbReference type="InterPro" id="IPR016162">
    <property type="entry name" value="Ald_DH_N"/>
</dbReference>
<dbReference type="InterPro" id="IPR016161">
    <property type="entry name" value="Ald_DH/histidinol_DH"/>
</dbReference>
<dbReference type="CDD" id="cd07129">
    <property type="entry name" value="ALDH_KGSADH"/>
    <property type="match status" value="1"/>
</dbReference>
<keyword evidence="1" id="KW-0560">Oxidoreductase</keyword>
<evidence type="ECO:0000313" key="3">
    <source>
        <dbReference type="EMBL" id="PWQ99580.1"/>
    </source>
</evidence>
<evidence type="ECO:0000313" key="4">
    <source>
        <dbReference type="Proteomes" id="UP000245506"/>
    </source>
</evidence>
<dbReference type="InterPro" id="IPR016163">
    <property type="entry name" value="Ald_DH_C"/>
</dbReference>
<dbReference type="EMBL" id="QGKL01000004">
    <property type="protein sequence ID" value="PWQ99580.1"/>
    <property type="molecule type" value="Genomic_DNA"/>
</dbReference>
<dbReference type="InterPro" id="IPR015590">
    <property type="entry name" value="Aldehyde_DH_dom"/>
</dbReference>
<gene>
    <name evidence="3" type="ORF">DKT75_00485</name>
</gene>
<proteinExistence type="predicted"/>
<dbReference type="Gene3D" id="3.40.605.10">
    <property type="entry name" value="Aldehyde Dehydrogenase, Chain A, domain 1"/>
    <property type="match status" value="1"/>
</dbReference>
<dbReference type="GO" id="GO:0016620">
    <property type="term" value="F:oxidoreductase activity, acting on the aldehyde or oxo group of donors, NAD or NADP as acceptor"/>
    <property type="evidence" value="ECO:0007669"/>
    <property type="project" value="InterPro"/>
</dbReference>
<name>A0A317CT16_9GAMM</name>
<dbReference type="OrthoDB" id="9770537at2"/>
<reference evidence="3 4" key="1">
    <citation type="submission" date="2018-05" db="EMBL/GenBank/DDBJ databases">
        <title>Leucothrix arctica sp. nov., isolated from Arctic seawater.</title>
        <authorList>
            <person name="Choi A."/>
            <person name="Baek K."/>
        </authorList>
    </citation>
    <scope>NUCLEOTIDE SEQUENCE [LARGE SCALE GENOMIC DNA]</scope>
    <source>
        <strain evidence="3 4">IMCC9719</strain>
    </source>
</reference>
<dbReference type="Gene3D" id="3.40.309.10">
    <property type="entry name" value="Aldehyde Dehydrogenase, Chain A, domain 2"/>
    <property type="match status" value="1"/>
</dbReference>
<feature type="domain" description="Aldehyde dehydrogenase" evidence="2">
    <location>
        <begin position="5"/>
        <end position="390"/>
    </location>
</feature>
<dbReference type="SUPFAM" id="SSF53720">
    <property type="entry name" value="ALDH-like"/>
    <property type="match status" value="1"/>
</dbReference>
<organism evidence="3 4">
    <name type="scientific">Leucothrix arctica</name>
    <dbReference type="NCBI Taxonomy" id="1481894"/>
    <lineage>
        <taxon>Bacteria</taxon>
        <taxon>Pseudomonadati</taxon>
        <taxon>Pseudomonadota</taxon>
        <taxon>Gammaproteobacteria</taxon>
        <taxon>Thiotrichales</taxon>
        <taxon>Thiotrichaceae</taxon>
        <taxon>Leucothrix</taxon>
    </lineage>
</organism>
<keyword evidence="4" id="KW-1185">Reference proteome</keyword>
<evidence type="ECO:0000256" key="1">
    <source>
        <dbReference type="ARBA" id="ARBA00023002"/>
    </source>
</evidence>
<evidence type="ECO:0000259" key="2">
    <source>
        <dbReference type="Pfam" id="PF00171"/>
    </source>
</evidence>
<dbReference type="PANTHER" id="PTHR43353:SF3">
    <property type="entry name" value="ALDEHYDE DEHYDROGENASE-RELATED"/>
    <property type="match status" value="1"/>
</dbReference>
<dbReference type="InterPro" id="IPR050740">
    <property type="entry name" value="Aldehyde_DH_Superfamily"/>
</dbReference>
<dbReference type="PANTHER" id="PTHR43353">
    <property type="entry name" value="SUCCINATE-SEMIALDEHYDE DEHYDROGENASE, MITOCHONDRIAL"/>
    <property type="match status" value="1"/>
</dbReference>